<evidence type="ECO:0008006" key="3">
    <source>
        <dbReference type="Google" id="ProtNLM"/>
    </source>
</evidence>
<proteinExistence type="predicted"/>
<dbReference type="Pfam" id="PF22014">
    <property type="entry name" value="DUF6932"/>
    <property type="match status" value="1"/>
</dbReference>
<dbReference type="Proteomes" id="UP000576209">
    <property type="component" value="Unassembled WGS sequence"/>
</dbReference>
<name>A0A840EER2_9BACT</name>
<dbReference type="AlphaFoldDB" id="A0A840EER2"/>
<organism evidence="1 2">
    <name type="scientific">Neolewinella aquimaris</name>
    <dbReference type="NCBI Taxonomy" id="1835722"/>
    <lineage>
        <taxon>Bacteria</taxon>
        <taxon>Pseudomonadati</taxon>
        <taxon>Bacteroidota</taxon>
        <taxon>Saprospiria</taxon>
        <taxon>Saprospirales</taxon>
        <taxon>Lewinellaceae</taxon>
        <taxon>Neolewinella</taxon>
    </lineage>
</organism>
<evidence type="ECO:0000313" key="1">
    <source>
        <dbReference type="EMBL" id="MBB4080428.1"/>
    </source>
</evidence>
<gene>
    <name evidence="1" type="ORF">GGR28_003062</name>
</gene>
<evidence type="ECO:0000313" key="2">
    <source>
        <dbReference type="Proteomes" id="UP000576209"/>
    </source>
</evidence>
<accession>A0A840EER2</accession>
<protein>
    <recommendedName>
        <fullName evidence="3">Polymerase nucleotidyl transferase domain-containing protein</fullName>
    </recommendedName>
</protein>
<keyword evidence="2" id="KW-1185">Reference proteome</keyword>
<comment type="caution">
    <text evidence="1">The sequence shown here is derived from an EMBL/GenBank/DDBJ whole genome shotgun (WGS) entry which is preliminary data.</text>
</comment>
<sequence length="164" mass="19257">MDFDHMGLITPPDRIQASLSAFEQIFVKSVPHSITRRRLFDNFQEFTHHFSHAITDQFTQWVGGSFTTQKVNPQDIDVLILCPQEVILKNETRINAELSQSQWKIRGIDCCYLGTRSKGAPDYPLYRSDFTYWVHQFSTTKNDRRGRKHARGFIEINHNKFSYE</sequence>
<dbReference type="InterPro" id="IPR053860">
    <property type="entry name" value="DUF6932"/>
</dbReference>
<reference evidence="1 2" key="1">
    <citation type="submission" date="2020-08" db="EMBL/GenBank/DDBJ databases">
        <title>Genomic Encyclopedia of Type Strains, Phase IV (KMG-IV): sequencing the most valuable type-strain genomes for metagenomic binning, comparative biology and taxonomic classification.</title>
        <authorList>
            <person name="Goeker M."/>
        </authorList>
    </citation>
    <scope>NUCLEOTIDE SEQUENCE [LARGE SCALE GENOMIC DNA]</scope>
    <source>
        <strain evidence="1 2">DSM 105137</strain>
    </source>
</reference>
<dbReference type="EMBL" id="JACIFF010000008">
    <property type="protein sequence ID" value="MBB4080428.1"/>
    <property type="molecule type" value="Genomic_DNA"/>
</dbReference>
<dbReference type="RefSeq" id="WP_183496665.1">
    <property type="nucleotide sequence ID" value="NZ_JACIFF010000008.1"/>
</dbReference>